<protein>
    <submittedName>
        <fullName evidence="1">Uncharacterized protein</fullName>
    </submittedName>
</protein>
<name>X1L3S4_9ZZZZ</name>
<reference evidence="1" key="1">
    <citation type="journal article" date="2014" name="Front. Microbiol.">
        <title>High frequency of phylogenetically diverse reductive dehalogenase-homologous genes in deep subseafloor sedimentary metagenomes.</title>
        <authorList>
            <person name="Kawai M."/>
            <person name="Futagami T."/>
            <person name="Toyoda A."/>
            <person name="Takaki Y."/>
            <person name="Nishi S."/>
            <person name="Hori S."/>
            <person name="Arai W."/>
            <person name="Tsubouchi T."/>
            <person name="Morono Y."/>
            <person name="Uchiyama I."/>
            <person name="Ito T."/>
            <person name="Fujiyama A."/>
            <person name="Inagaki F."/>
            <person name="Takami H."/>
        </authorList>
    </citation>
    <scope>NUCLEOTIDE SEQUENCE</scope>
    <source>
        <strain evidence="1">Expedition CK06-06</strain>
    </source>
</reference>
<gene>
    <name evidence="1" type="ORF">S06H3_11115</name>
</gene>
<dbReference type="AlphaFoldDB" id="X1L3S4"/>
<feature type="non-terminal residue" evidence="1">
    <location>
        <position position="1"/>
    </location>
</feature>
<evidence type="ECO:0000313" key="1">
    <source>
        <dbReference type="EMBL" id="GAI13623.1"/>
    </source>
</evidence>
<accession>X1L3S4</accession>
<organism evidence="1">
    <name type="scientific">marine sediment metagenome</name>
    <dbReference type="NCBI Taxonomy" id="412755"/>
    <lineage>
        <taxon>unclassified sequences</taxon>
        <taxon>metagenomes</taxon>
        <taxon>ecological metagenomes</taxon>
    </lineage>
</organism>
<dbReference type="EMBL" id="BARV01005305">
    <property type="protein sequence ID" value="GAI13623.1"/>
    <property type="molecule type" value="Genomic_DNA"/>
</dbReference>
<comment type="caution">
    <text evidence="1">The sequence shown here is derived from an EMBL/GenBank/DDBJ whole genome shotgun (WGS) entry which is preliminary data.</text>
</comment>
<feature type="non-terminal residue" evidence="1">
    <location>
        <position position="238"/>
    </location>
</feature>
<sequence length="238" mass="25991">EQVAIKGLERATLKRLSAADAAELDADLSRIVSAHKEPLVAEMIARNRANIRNLVEAVNDNSKQGYGGLAADGSELTAQWLTPQDFTVSGSEVEGALHYSGWQRWQQAGSIETFIGGTTLEEEGLIIFGWGDSVSEPIANALKLYKGTEESVVEPLAWIRWFECCKAWDPIKAEKASGIGFNGCTDWTQNAFFGGGSHVTPIVEMRKPLLIPPETTWRIDVKYLASGVDGLQPLGFRI</sequence>
<proteinExistence type="predicted"/>